<dbReference type="EMBL" id="CADIKI010000018">
    <property type="protein sequence ID" value="CAB3802934.1"/>
    <property type="molecule type" value="Genomic_DNA"/>
</dbReference>
<dbReference type="AlphaFoldDB" id="A0A6J5GLB3"/>
<dbReference type="Pfam" id="PF02371">
    <property type="entry name" value="Transposase_20"/>
    <property type="match status" value="1"/>
</dbReference>
<feature type="domain" description="Transposase IS116/IS110/IS902 C-terminal" evidence="2">
    <location>
        <begin position="16"/>
        <end position="78"/>
    </location>
</feature>
<gene>
    <name evidence="3" type="ORF">LMG27177_05351</name>
</gene>
<dbReference type="GO" id="GO:0006313">
    <property type="term" value="P:DNA transposition"/>
    <property type="evidence" value="ECO:0007669"/>
    <property type="project" value="InterPro"/>
</dbReference>
<feature type="compositionally biased region" description="Polar residues" evidence="1">
    <location>
        <begin position="70"/>
        <end position="79"/>
    </location>
</feature>
<dbReference type="GO" id="GO:0004803">
    <property type="term" value="F:transposase activity"/>
    <property type="evidence" value="ECO:0007669"/>
    <property type="project" value="InterPro"/>
</dbReference>
<evidence type="ECO:0000256" key="1">
    <source>
        <dbReference type="SAM" id="MobiDB-lite"/>
    </source>
</evidence>
<keyword evidence="4" id="KW-1185">Reference proteome</keyword>
<protein>
    <recommendedName>
        <fullName evidence="2">Transposase IS116/IS110/IS902 C-terminal domain-containing protein</fullName>
    </recommendedName>
</protein>
<name>A0A6J5GLB3_9BURK</name>
<dbReference type="InterPro" id="IPR003346">
    <property type="entry name" value="Transposase_20"/>
</dbReference>
<dbReference type="InterPro" id="IPR047650">
    <property type="entry name" value="Transpos_IS110"/>
</dbReference>
<evidence type="ECO:0000259" key="2">
    <source>
        <dbReference type="Pfam" id="PF02371"/>
    </source>
</evidence>
<proteinExistence type="predicted"/>
<sequence>MQKRLVERVQLRPDYALLKSIPGVGPVLATTIMLETGAITRFADVGNFSSYCRCVDSRRESKNRKKGEGSTKNGNRYLA</sequence>
<dbReference type="Proteomes" id="UP000494252">
    <property type="component" value="Unassembled WGS sequence"/>
</dbReference>
<dbReference type="PANTHER" id="PTHR33055">
    <property type="entry name" value="TRANSPOSASE FOR INSERTION SEQUENCE ELEMENT IS1111A"/>
    <property type="match status" value="1"/>
</dbReference>
<reference evidence="3 4" key="1">
    <citation type="submission" date="2020-04" db="EMBL/GenBank/DDBJ databases">
        <authorList>
            <person name="De Canck E."/>
        </authorList>
    </citation>
    <scope>NUCLEOTIDE SEQUENCE [LARGE SCALE GENOMIC DNA]</scope>
    <source>
        <strain evidence="3 4">LMG 27177</strain>
    </source>
</reference>
<feature type="region of interest" description="Disordered" evidence="1">
    <location>
        <begin position="58"/>
        <end position="79"/>
    </location>
</feature>
<dbReference type="PANTHER" id="PTHR33055:SF15">
    <property type="entry name" value="TRANSPOSASE-RELATED"/>
    <property type="match status" value="1"/>
</dbReference>
<dbReference type="RefSeq" id="WP_246291179.1">
    <property type="nucleotide sequence ID" value="NZ_CADIKI010000018.1"/>
</dbReference>
<organism evidence="3 4">
    <name type="scientific">Paraburkholderia fynbosensis</name>
    <dbReference type="NCBI Taxonomy" id="1200993"/>
    <lineage>
        <taxon>Bacteria</taxon>
        <taxon>Pseudomonadati</taxon>
        <taxon>Pseudomonadota</taxon>
        <taxon>Betaproteobacteria</taxon>
        <taxon>Burkholderiales</taxon>
        <taxon>Burkholderiaceae</taxon>
        <taxon>Paraburkholderia</taxon>
    </lineage>
</organism>
<evidence type="ECO:0000313" key="3">
    <source>
        <dbReference type="EMBL" id="CAB3802934.1"/>
    </source>
</evidence>
<evidence type="ECO:0000313" key="4">
    <source>
        <dbReference type="Proteomes" id="UP000494252"/>
    </source>
</evidence>
<accession>A0A6J5GLB3</accession>
<dbReference type="GO" id="GO:0003677">
    <property type="term" value="F:DNA binding"/>
    <property type="evidence" value="ECO:0007669"/>
    <property type="project" value="InterPro"/>
</dbReference>